<protein>
    <submittedName>
        <fullName evidence="1">Uncharacterized protein</fullName>
    </submittedName>
</protein>
<evidence type="ECO:0000313" key="1">
    <source>
        <dbReference type="EMBL" id="CAD9866219.1"/>
    </source>
</evidence>
<proteinExistence type="predicted"/>
<gene>
    <name evidence="1" type="ORF">FJAP1339_LOCUS7422</name>
</gene>
<sequence length="100" mass="11208">MGFSEVRCRDKWPPKCASAAKSSTVLQKTTLDLVNFILSGMVASQKFDCLQWKKHQTNCLFHFFLTDKGMLGQLALVQGTSRFNAIVTVKLPSVGRRLVM</sequence>
<dbReference type="EMBL" id="HBHR01014923">
    <property type="protein sequence ID" value="CAD9866219.1"/>
    <property type="molecule type" value="Transcribed_RNA"/>
</dbReference>
<name>A0A7S2V2Y2_9STRA</name>
<reference evidence="1" key="1">
    <citation type="submission" date="2021-01" db="EMBL/GenBank/DDBJ databases">
        <authorList>
            <person name="Corre E."/>
            <person name="Pelletier E."/>
            <person name="Niang G."/>
            <person name="Scheremetjew M."/>
            <person name="Finn R."/>
            <person name="Kale V."/>
            <person name="Holt S."/>
            <person name="Cochrane G."/>
            <person name="Meng A."/>
            <person name="Brown T."/>
            <person name="Cohen L."/>
        </authorList>
    </citation>
    <scope>NUCLEOTIDE SEQUENCE</scope>
    <source>
        <strain evidence="1">CCMP1661</strain>
    </source>
</reference>
<dbReference type="AlphaFoldDB" id="A0A7S2V2Y2"/>
<organism evidence="1">
    <name type="scientific">Fibrocapsa japonica</name>
    <dbReference type="NCBI Taxonomy" id="94617"/>
    <lineage>
        <taxon>Eukaryota</taxon>
        <taxon>Sar</taxon>
        <taxon>Stramenopiles</taxon>
        <taxon>Ochrophyta</taxon>
        <taxon>Raphidophyceae</taxon>
        <taxon>Chattonellales</taxon>
        <taxon>Chattonellaceae</taxon>
        <taxon>Fibrocapsa</taxon>
    </lineage>
</organism>
<accession>A0A7S2V2Y2</accession>